<dbReference type="Pfam" id="PF09334">
    <property type="entry name" value="tRNA-synt_1g"/>
    <property type="match status" value="2"/>
</dbReference>
<comment type="function">
    <text evidence="1 14">Is required not only for elongation of protein synthesis but also for the initiation of all mRNA translation through initiator tRNA(fMet) aminoacylation.</text>
</comment>
<dbReference type="EC" id="6.1.1.10" evidence="14"/>
<dbReference type="Pfam" id="PF19303">
    <property type="entry name" value="Anticodon_3"/>
    <property type="match status" value="1"/>
</dbReference>
<dbReference type="InterPro" id="IPR033911">
    <property type="entry name" value="MetRS_core"/>
</dbReference>
<keyword evidence="14" id="KW-0862">Zinc</keyword>
<dbReference type="InterPro" id="IPR014729">
    <property type="entry name" value="Rossmann-like_a/b/a_fold"/>
</dbReference>
<organism evidence="17 18">
    <name type="scientific">Thermanaerosceptrum fracticalcis</name>
    <dbReference type="NCBI Taxonomy" id="1712410"/>
    <lineage>
        <taxon>Bacteria</taxon>
        <taxon>Bacillati</taxon>
        <taxon>Bacillota</taxon>
        <taxon>Clostridia</taxon>
        <taxon>Eubacteriales</taxon>
        <taxon>Peptococcaceae</taxon>
        <taxon>Thermanaerosceptrum</taxon>
    </lineage>
</organism>
<comment type="similarity">
    <text evidence="3 14">Belongs to the class-I aminoacyl-tRNA synthetase family. MetG type 2A subfamily.</text>
</comment>
<dbReference type="GO" id="GO:0000049">
    <property type="term" value="F:tRNA binding"/>
    <property type="evidence" value="ECO:0007669"/>
    <property type="project" value="UniProtKB-UniRule"/>
</dbReference>
<feature type="region of interest" description="Disordered" evidence="15">
    <location>
        <begin position="518"/>
        <end position="538"/>
    </location>
</feature>
<protein>
    <recommendedName>
        <fullName evidence="14">Methionine--tRNA ligase</fullName>
        <ecNumber evidence="14">6.1.1.10</ecNumber>
    </recommendedName>
    <alternativeName>
        <fullName evidence="14">Methionyl-tRNA synthetase</fullName>
        <shortName evidence="14">MetRS</shortName>
    </alternativeName>
</protein>
<keyword evidence="11 14" id="KW-0648">Protein biosynthesis</keyword>
<feature type="binding site" evidence="14">
    <location>
        <position position="130"/>
    </location>
    <ligand>
        <name>Zn(2+)</name>
        <dbReference type="ChEBI" id="CHEBI:29105"/>
    </ligand>
</feature>
<accession>A0A7G6E5B9</accession>
<dbReference type="InterPro" id="IPR009080">
    <property type="entry name" value="tRNAsynth_Ia_anticodon-bd"/>
</dbReference>
<dbReference type="FunFam" id="2.40.50.140:FF:000042">
    <property type="entry name" value="Methionine--tRNA ligase"/>
    <property type="match status" value="1"/>
</dbReference>
<dbReference type="GO" id="GO:0005524">
    <property type="term" value="F:ATP binding"/>
    <property type="evidence" value="ECO:0007669"/>
    <property type="project" value="UniProtKB-UniRule"/>
</dbReference>
<keyword evidence="18" id="KW-1185">Reference proteome</keyword>
<feature type="short sequence motif" description="'HIGH' region" evidence="14">
    <location>
        <begin position="15"/>
        <end position="25"/>
    </location>
</feature>
<sequence>MVMEKKTFYITTPIYYPSAKLHIGHALTTVMADAMTRYKRMQGYATYFLTGSDEHGQKIERTAKSVGKEPLQYVDEIVAGFKHLWRALHISNDDFIRTTEERHKKAVQKIFQKIYDQGDIYRSEYEGWYCTPCEAFYTERQVGEERVCPDCQRPVELVKEESYFFRMSKYQDRLLKHIEENPNFIQPASRRNEMINFIKSGLEDLCVSRTTFNWGIPVPINDKHVIYVWFDALTNYISALGWGSDNKELYHKYWPADIHLVGKDIVRFHTVIWPTILMAAGLPLPKQVFGHGWLLLESGKMSKSKGNVVDPLVLIDKYGVNAIRYFLLREIPLGADGYYSEDALIQRTNTDLANDYGNLVSRTVAMIEKYFGGVIPAPLQEGDYDQELIQTVKQAIEDTTAYLDKMDFANALASIWRAVNRANKYIDETMPWALAKDPAKKERLGTVLYNLVETIRIVTVMVTPVMPTLPEKVWVQLGVDSVENTAWTDLVWGKTRPGLKVTRGEALFPRIEIKESNDMEQVKNSGPEEKPAAAPQPAPVEEISIEDFARIDLRVAEVLAAEKVEKADKLLKLEIKLGEETRTIVSGIAKHYAPEELVGKKVIIVANLKPAKLRGIVSQGMILAASHEDTLEVLTVAKDLPSGSKVK</sequence>
<dbReference type="InterPro" id="IPR041872">
    <property type="entry name" value="Anticodon_Met"/>
</dbReference>
<comment type="caution">
    <text evidence="14">Lacks conserved residue(s) required for the propagation of feature annotation.</text>
</comment>
<evidence type="ECO:0000313" key="17">
    <source>
        <dbReference type="EMBL" id="QNB47273.1"/>
    </source>
</evidence>
<dbReference type="SUPFAM" id="SSF52374">
    <property type="entry name" value="Nucleotidylyl transferase"/>
    <property type="match status" value="1"/>
</dbReference>
<evidence type="ECO:0000256" key="10">
    <source>
        <dbReference type="ARBA" id="ARBA00022884"/>
    </source>
</evidence>
<dbReference type="SUPFAM" id="SSF50249">
    <property type="entry name" value="Nucleic acid-binding proteins"/>
    <property type="match status" value="1"/>
</dbReference>
<dbReference type="CDD" id="cd02800">
    <property type="entry name" value="tRNA_bind_EcMetRS_like"/>
    <property type="match status" value="1"/>
</dbReference>
<gene>
    <name evidence="14 17" type="primary">metG</name>
    <name evidence="17" type="ORF">BR63_13825</name>
</gene>
<dbReference type="NCBIfam" id="NF008900">
    <property type="entry name" value="PRK12267.1"/>
    <property type="match status" value="1"/>
</dbReference>
<evidence type="ECO:0000313" key="18">
    <source>
        <dbReference type="Proteomes" id="UP000515847"/>
    </source>
</evidence>
<evidence type="ECO:0000256" key="2">
    <source>
        <dbReference type="ARBA" id="ARBA00004496"/>
    </source>
</evidence>
<evidence type="ECO:0000256" key="7">
    <source>
        <dbReference type="ARBA" id="ARBA00022598"/>
    </source>
</evidence>
<dbReference type="SUPFAM" id="SSF47323">
    <property type="entry name" value="Anticodon-binding domain of a subclass of class I aminoacyl-tRNA synthetases"/>
    <property type="match status" value="1"/>
</dbReference>
<dbReference type="CDD" id="cd07957">
    <property type="entry name" value="Anticodon_Ia_Met"/>
    <property type="match status" value="1"/>
</dbReference>
<dbReference type="Proteomes" id="UP000515847">
    <property type="component" value="Chromosome"/>
</dbReference>
<evidence type="ECO:0000256" key="12">
    <source>
        <dbReference type="ARBA" id="ARBA00023146"/>
    </source>
</evidence>
<dbReference type="PANTHER" id="PTHR43326:SF1">
    <property type="entry name" value="METHIONINE--TRNA LIGASE, MITOCHONDRIAL"/>
    <property type="match status" value="1"/>
</dbReference>
<keyword evidence="6 14" id="KW-0820">tRNA-binding</keyword>
<dbReference type="InterPro" id="IPR014758">
    <property type="entry name" value="Met-tRNA_synth"/>
</dbReference>
<evidence type="ECO:0000256" key="11">
    <source>
        <dbReference type="ARBA" id="ARBA00022917"/>
    </source>
</evidence>
<dbReference type="FunFam" id="2.170.220.10:FF:000002">
    <property type="entry name" value="Methionine--tRNA ligase"/>
    <property type="match status" value="1"/>
</dbReference>
<dbReference type="FunFam" id="1.10.730.10:FF:000026">
    <property type="entry name" value="Methionine--tRNA ligase"/>
    <property type="match status" value="1"/>
</dbReference>
<dbReference type="InterPro" id="IPR012340">
    <property type="entry name" value="NA-bd_OB-fold"/>
</dbReference>
<dbReference type="OrthoDB" id="9810191at2"/>
<evidence type="ECO:0000256" key="1">
    <source>
        <dbReference type="ARBA" id="ARBA00003314"/>
    </source>
</evidence>
<dbReference type="CDD" id="cd00814">
    <property type="entry name" value="MetRS_core"/>
    <property type="match status" value="1"/>
</dbReference>
<dbReference type="InterPro" id="IPR001412">
    <property type="entry name" value="aa-tRNA-synth_I_CS"/>
</dbReference>
<dbReference type="Gene3D" id="2.170.220.10">
    <property type="match status" value="1"/>
</dbReference>
<keyword evidence="5 14" id="KW-0963">Cytoplasm</keyword>
<dbReference type="InterPro" id="IPR023457">
    <property type="entry name" value="Met-tRNA_synth_2"/>
</dbReference>
<evidence type="ECO:0000256" key="6">
    <source>
        <dbReference type="ARBA" id="ARBA00022555"/>
    </source>
</evidence>
<evidence type="ECO:0000259" key="16">
    <source>
        <dbReference type="PROSITE" id="PS50886"/>
    </source>
</evidence>
<dbReference type="Gene3D" id="2.40.50.140">
    <property type="entry name" value="Nucleic acid-binding proteins"/>
    <property type="match status" value="1"/>
</dbReference>
<evidence type="ECO:0000256" key="8">
    <source>
        <dbReference type="ARBA" id="ARBA00022741"/>
    </source>
</evidence>
<feature type="binding site" evidence="14">
    <location>
        <position position="151"/>
    </location>
    <ligand>
        <name>Zn(2+)</name>
        <dbReference type="ChEBI" id="CHEBI:29105"/>
    </ligand>
</feature>
<evidence type="ECO:0000256" key="9">
    <source>
        <dbReference type="ARBA" id="ARBA00022840"/>
    </source>
</evidence>
<dbReference type="PROSITE" id="PS00178">
    <property type="entry name" value="AA_TRNA_LIGASE_I"/>
    <property type="match status" value="1"/>
</dbReference>
<dbReference type="PRINTS" id="PR01041">
    <property type="entry name" value="TRNASYNTHMET"/>
</dbReference>
<dbReference type="InterPro" id="IPR004495">
    <property type="entry name" value="Met-tRNA-synth_bsu_C"/>
</dbReference>
<keyword evidence="9 14" id="KW-0067">ATP-binding</keyword>
<dbReference type="GO" id="GO:0006431">
    <property type="term" value="P:methionyl-tRNA aminoacylation"/>
    <property type="evidence" value="ECO:0007669"/>
    <property type="project" value="UniProtKB-UniRule"/>
</dbReference>
<feature type="domain" description="TRNA-binding" evidence="16">
    <location>
        <begin position="547"/>
        <end position="647"/>
    </location>
</feature>
<proteinExistence type="inferred from homology"/>
<dbReference type="EMBL" id="CP045798">
    <property type="protein sequence ID" value="QNB47273.1"/>
    <property type="molecule type" value="Genomic_DNA"/>
</dbReference>
<dbReference type="InterPro" id="IPR002547">
    <property type="entry name" value="tRNA-bd_dom"/>
</dbReference>
<dbReference type="Gene3D" id="1.10.730.10">
    <property type="entry name" value="Isoleucyl-tRNA Synthetase, Domain 1"/>
    <property type="match status" value="1"/>
</dbReference>
<dbReference type="NCBIfam" id="TIGR00398">
    <property type="entry name" value="metG"/>
    <property type="match status" value="1"/>
</dbReference>
<name>A0A7G6E5B9_THEFR</name>
<evidence type="ECO:0000256" key="14">
    <source>
        <dbReference type="HAMAP-Rule" id="MF_01228"/>
    </source>
</evidence>
<dbReference type="Gene3D" id="3.40.50.620">
    <property type="entry name" value="HUPs"/>
    <property type="match status" value="1"/>
</dbReference>
<dbReference type="NCBIfam" id="TIGR00399">
    <property type="entry name" value="metG_C_term"/>
    <property type="match status" value="1"/>
</dbReference>
<keyword evidence="10 14" id="KW-0694">RNA-binding</keyword>
<comment type="subcellular location">
    <subcellularLocation>
        <location evidence="2 14">Cytoplasm</location>
    </subcellularLocation>
</comment>
<feature type="compositionally biased region" description="Basic and acidic residues" evidence="15">
    <location>
        <begin position="518"/>
        <end position="531"/>
    </location>
</feature>
<keyword evidence="8 14" id="KW-0547">Nucleotide-binding</keyword>
<dbReference type="Pfam" id="PF01588">
    <property type="entry name" value="tRNA_bind"/>
    <property type="match status" value="1"/>
</dbReference>
<evidence type="ECO:0000256" key="15">
    <source>
        <dbReference type="SAM" id="MobiDB-lite"/>
    </source>
</evidence>
<feature type="binding site" evidence="14">
    <location>
        <position position="133"/>
    </location>
    <ligand>
        <name>Zn(2+)</name>
        <dbReference type="ChEBI" id="CHEBI:29105"/>
    </ligand>
</feature>
<keyword evidence="14" id="KW-0479">Metal-binding</keyword>
<reference evidence="17 18" key="1">
    <citation type="journal article" date="2019" name="Front. Microbiol.">
        <title>Thermoanaerosceptrum fracticalcis gen. nov. sp. nov., a Novel Fumarate-Fermenting Microorganism From a Deep Fractured Carbonate Aquifer of the US Great Basin.</title>
        <authorList>
            <person name="Hamilton-Brehm S.D."/>
            <person name="Stewart L.E."/>
            <person name="Zavarin M."/>
            <person name="Caldwell M."/>
            <person name="Lawson P.A."/>
            <person name="Onstott T.C."/>
            <person name="Grzymski J."/>
            <person name="Neveux I."/>
            <person name="Lollar B.S."/>
            <person name="Russell C.E."/>
            <person name="Moser D.P."/>
        </authorList>
    </citation>
    <scope>NUCLEOTIDE SEQUENCE [LARGE SCALE GENOMIC DNA]</scope>
    <source>
        <strain evidence="17 18">DRI-13</strain>
    </source>
</reference>
<dbReference type="HAMAP" id="MF_01228">
    <property type="entry name" value="Met_tRNA_synth_type2"/>
    <property type="match status" value="1"/>
</dbReference>
<dbReference type="PANTHER" id="PTHR43326">
    <property type="entry name" value="METHIONYL-TRNA SYNTHETASE"/>
    <property type="match status" value="1"/>
</dbReference>
<dbReference type="InterPro" id="IPR015413">
    <property type="entry name" value="Methionyl/Leucyl_tRNA_Synth"/>
</dbReference>
<comment type="cofactor">
    <cofactor evidence="14">
        <name>Zn(2+)</name>
        <dbReference type="ChEBI" id="CHEBI:29105"/>
    </cofactor>
    <text evidence="14">Binds 1 zinc ion per subunit.</text>
</comment>
<dbReference type="GO" id="GO:0005737">
    <property type="term" value="C:cytoplasm"/>
    <property type="evidence" value="ECO:0007669"/>
    <property type="project" value="UniProtKB-SubCell"/>
</dbReference>
<dbReference type="PROSITE" id="PS50886">
    <property type="entry name" value="TRBD"/>
    <property type="match status" value="1"/>
</dbReference>
<comment type="subunit">
    <text evidence="4 14">Homodimer.</text>
</comment>
<dbReference type="AlphaFoldDB" id="A0A7G6E5B9"/>
<evidence type="ECO:0000256" key="5">
    <source>
        <dbReference type="ARBA" id="ARBA00022490"/>
    </source>
</evidence>
<evidence type="ECO:0000256" key="13">
    <source>
        <dbReference type="ARBA" id="ARBA00047364"/>
    </source>
</evidence>
<evidence type="ECO:0000256" key="4">
    <source>
        <dbReference type="ARBA" id="ARBA00011738"/>
    </source>
</evidence>
<feature type="binding site" evidence="14">
    <location>
        <position position="148"/>
    </location>
    <ligand>
        <name>Zn(2+)</name>
        <dbReference type="ChEBI" id="CHEBI:29105"/>
    </ligand>
</feature>
<dbReference type="GO" id="GO:0046872">
    <property type="term" value="F:metal ion binding"/>
    <property type="evidence" value="ECO:0007669"/>
    <property type="project" value="UniProtKB-KW"/>
</dbReference>
<comment type="catalytic activity">
    <reaction evidence="13 14">
        <text>tRNA(Met) + L-methionine + ATP = L-methionyl-tRNA(Met) + AMP + diphosphate</text>
        <dbReference type="Rhea" id="RHEA:13481"/>
        <dbReference type="Rhea" id="RHEA-COMP:9667"/>
        <dbReference type="Rhea" id="RHEA-COMP:9698"/>
        <dbReference type="ChEBI" id="CHEBI:30616"/>
        <dbReference type="ChEBI" id="CHEBI:33019"/>
        <dbReference type="ChEBI" id="CHEBI:57844"/>
        <dbReference type="ChEBI" id="CHEBI:78442"/>
        <dbReference type="ChEBI" id="CHEBI:78530"/>
        <dbReference type="ChEBI" id="CHEBI:456215"/>
        <dbReference type="EC" id="6.1.1.10"/>
    </reaction>
</comment>
<dbReference type="GO" id="GO:0004825">
    <property type="term" value="F:methionine-tRNA ligase activity"/>
    <property type="evidence" value="ECO:0007669"/>
    <property type="project" value="UniProtKB-UniRule"/>
</dbReference>
<keyword evidence="12 14" id="KW-0030">Aminoacyl-tRNA synthetase</keyword>
<feature type="short sequence motif" description="'KMSKS' region" evidence="14">
    <location>
        <begin position="300"/>
        <end position="304"/>
    </location>
</feature>
<keyword evidence="7 14" id="KW-0436">Ligase</keyword>
<evidence type="ECO:0000256" key="3">
    <source>
        <dbReference type="ARBA" id="ARBA00006590"/>
    </source>
</evidence>
<dbReference type="KEGG" id="tfr:BR63_13825"/>